<evidence type="ECO:0000256" key="12">
    <source>
        <dbReference type="ARBA" id="ARBA00048138"/>
    </source>
</evidence>
<feature type="domain" description="ACT" evidence="15">
    <location>
        <begin position="24"/>
        <end position="100"/>
    </location>
</feature>
<dbReference type="GO" id="GO:0000287">
    <property type="term" value="F:magnesium ion binding"/>
    <property type="evidence" value="ECO:0007669"/>
    <property type="project" value="TreeGrafter"/>
</dbReference>
<comment type="caution">
    <text evidence="16">The sequence shown here is derived from an EMBL/GenBank/DDBJ whole genome shotgun (WGS) entry which is preliminary data.</text>
</comment>
<dbReference type="EC" id="3.1.3.3" evidence="4"/>
<protein>
    <recommendedName>
        <fullName evidence="5">Phosphoserine phosphatase</fullName>
        <ecNumber evidence="4">3.1.3.3</ecNumber>
    </recommendedName>
    <alternativeName>
        <fullName evidence="11">O-phosphoserine phosphohydrolase</fullName>
    </alternativeName>
</protein>
<dbReference type="InterPro" id="IPR045865">
    <property type="entry name" value="ACT-like_dom_sf"/>
</dbReference>
<sequence>MIHAARYNAPFSDNSPLIVKQILLINAAGADQPGVTSAIAQVLSRYQAAILDIGQAVIHDNLTLGMMVGVDTADIKESELLAELQSATVDLGIDIRFTPVSHASYQQWVEHQGKARYIVTLLAREVTAGQIADLTQITVKHGLNIDNISRLSGRVPLDGLATKSNACVEFSVRGEPADREALRRDFMELSTRHEADVAFQRDTVYRRNRRLVCFDMDSTLIEAEVIDELAKAAGVGEQVAEITEQAMSGELDFNQSFAARMALLKGLDESVLAEIAENLPVTEGAAKLISSLKKLGYKTAILSGGFQYFGEYLQKKLGIDYVYANTLDIVDGKVTGEVKGEVVNGERKAALLKMLAEREGITAEQTIAVGDGANDLPMLAAAGLGIAFRAKPLVKASAEQAISTLGLDAILYLLGFRERDQIL</sequence>
<dbReference type="AlphaFoldDB" id="A0A9X2I4T2"/>
<dbReference type="InterPro" id="IPR036412">
    <property type="entry name" value="HAD-like_sf"/>
</dbReference>
<feature type="active site" description="Proton donor" evidence="14">
    <location>
        <position position="217"/>
    </location>
</feature>
<dbReference type="InterPro" id="IPR049148">
    <property type="entry name" value="PSP_ACT"/>
</dbReference>
<name>A0A9X2I4T2_9GAMM</name>
<keyword evidence="17" id="KW-1185">Reference proteome</keyword>
<evidence type="ECO:0000259" key="15">
    <source>
        <dbReference type="PROSITE" id="PS51671"/>
    </source>
</evidence>
<organism evidence="16 17">
    <name type="scientific">Gilvimarinus xylanilyticus</name>
    <dbReference type="NCBI Taxonomy" id="2944139"/>
    <lineage>
        <taxon>Bacteria</taxon>
        <taxon>Pseudomonadati</taxon>
        <taxon>Pseudomonadota</taxon>
        <taxon>Gammaproteobacteria</taxon>
        <taxon>Cellvibrionales</taxon>
        <taxon>Cellvibrionaceae</taxon>
        <taxon>Gilvimarinus</taxon>
    </lineage>
</organism>
<evidence type="ECO:0000256" key="9">
    <source>
        <dbReference type="ARBA" id="ARBA00022842"/>
    </source>
</evidence>
<keyword evidence="10" id="KW-0718">Serine biosynthesis</keyword>
<keyword evidence="9" id="KW-0460">Magnesium</keyword>
<dbReference type="EMBL" id="JAMFTH010000002">
    <property type="protein sequence ID" value="MCP8899452.1"/>
    <property type="molecule type" value="Genomic_DNA"/>
</dbReference>
<dbReference type="InterPro" id="IPR023214">
    <property type="entry name" value="HAD_sf"/>
</dbReference>
<proteinExistence type="inferred from homology"/>
<evidence type="ECO:0000313" key="17">
    <source>
        <dbReference type="Proteomes" id="UP001139319"/>
    </source>
</evidence>
<accession>A0A9X2I4T2</accession>
<dbReference type="SUPFAM" id="SSF56784">
    <property type="entry name" value="HAD-like"/>
    <property type="match status" value="1"/>
</dbReference>
<evidence type="ECO:0000256" key="5">
    <source>
        <dbReference type="ARBA" id="ARBA00015196"/>
    </source>
</evidence>
<evidence type="ECO:0000256" key="2">
    <source>
        <dbReference type="ARBA" id="ARBA00005135"/>
    </source>
</evidence>
<dbReference type="NCBIfam" id="TIGR01488">
    <property type="entry name" value="HAD-SF-IB"/>
    <property type="match status" value="1"/>
</dbReference>
<dbReference type="CDD" id="cd04870">
    <property type="entry name" value="ACT_PSP_1"/>
    <property type="match status" value="1"/>
</dbReference>
<dbReference type="SUPFAM" id="SSF55021">
    <property type="entry name" value="ACT-like"/>
    <property type="match status" value="1"/>
</dbReference>
<reference evidence="16" key="1">
    <citation type="submission" date="2022-05" db="EMBL/GenBank/DDBJ databases">
        <authorList>
            <person name="Sun H.-N."/>
        </authorList>
    </citation>
    <scope>NUCLEOTIDE SEQUENCE</scope>
    <source>
        <strain evidence="16">HB14</strain>
    </source>
</reference>
<dbReference type="Pfam" id="PF21086">
    <property type="entry name" value="ACT_PSP_2"/>
    <property type="match status" value="1"/>
</dbReference>
<dbReference type="PANTHER" id="PTHR43344">
    <property type="entry name" value="PHOSPHOSERINE PHOSPHATASE"/>
    <property type="match status" value="1"/>
</dbReference>
<reference evidence="16" key="2">
    <citation type="submission" date="2023-01" db="EMBL/GenBank/DDBJ databases">
        <title>Gilvimarinus xylanilyticus HB14 isolated from Caulerpa lentillifera aquaculture base in Hainan, China.</title>
        <authorList>
            <person name="Zhang Y.-J."/>
        </authorList>
    </citation>
    <scope>NUCLEOTIDE SEQUENCE</scope>
    <source>
        <strain evidence="16">HB14</strain>
    </source>
</reference>
<dbReference type="SFLD" id="SFLDG01137">
    <property type="entry name" value="C1.6.1:_Phosphoserine_Phosphat"/>
    <property type="match status" value="1"/>
</dbReference>
<feature type="active site" description="Nucleophile" evidence="14">
    <location>
        <position position="215"/>
    </location>
</feature>
<keyword evidence="7" id="KW-0479">Metal-binding</keyword>
<comment type="cofactor">
    <cofactor evidence="1">
        <name>Mg(2+)</name>
        <dbReference type="ChEBI" id="CHEBI:18420"/>
    </cofactor>
</comment>
<dbReference type="Proteomes" id="UP001139319">
    <property type="component" value="Unassembled WGS sequence"/>
</dbReference>
<dbReference type="GO" id="GO:0005737">
    <property type="term" value="C:cytoplasm"/>
    <property type="evidence" value="ECO:0007669"/>
    <property type="project" value="TreeGrafter"/>
</dbReference>
<dbReference type="SFLD" id="SFLDF00029">
    <property type="entry name" value="phosphoserine_phosphatase"/>
    <property type="match status" value="1"/>
</dbReference>
<dbReference type="PROSITE" id="PS51671">
    <property type="entry name" value="ACT"/>
    <property type="match status" value="1"/>
</dbReference>
<evidence type="ECO:0000256" key="6">
    <source>
        <dbReference type="ARBA" id="ARBA00022605"/>
    </source>
</evidence>
<dbReference type="Pfam" id="PF13740">
    <property type="entry name" value="ACT_6"/>
    <property type="match status" value="1"/>
</dbReference>
<evidence type="ECO:0000256" key="10">
    <source>
        <dbReference type="ARBA" id="ARBA00023299"/>
    </source>
</evidence>
<evidence type="ECO:0000256" key="8">
    <source>
        <dbReference type="ARBA" id="ARBA00022801"/>
    </source>
</evidence>
<comment type="pathway">
    <text evidence="2">Amino-acid biosynthesis; L-serine biosynthesis; L-serine from 3-phospho-D-glycerate: step 3/3.</text>
</comment>
<gene>
    <name evidence="16" type="primary">serB</name>
    <name evidence="16" type="ORF">M6D89_09100</name>
</gene>
<dbReference type="Pfam" id="PF00702">
    <property type="entry name" value="Hydrolase"/>
    <property type="match status" value="1"/>
</dbReference>
<comment type="catalytic activity">
    <reaction evidence="12">
        <text>O-phospho-L-serine + H2O = L-serine + phosphate</text>
        <dbReference type="Rhea" id="RHEA:21208"/>
        <dbReference type="ChEBI" id="CHEBI:15377"/>
        <dbReference type="ChEBI" id="CHEBI:33384"/>
        <dbReference type="ChEBI" id="CHEBI:43474"/>
        <dbReference type="ChEBI" id="CHEBI:57524"/>
        <dbReference type="EC" id="3.1.3.3"/>
    </reaction>
</comment>
<dbReference type="InterPro" id="IPR004469">
    <property type="entry name" value="PSP"/>
</dbReference>
<dbReference type="Gene3D" id="3.30.70.260">
    <property type="match status" value="2"/>
</dbReference>
<evidence type="ECO:0000256" key="3">
    <source>
        <dbReference type="ARBA" id="ARBA00009184"/>
    </source>
</evidence>
<comment type="similarity">
    <text evidence="3">Belongs to the HAD-like hydrolase superfamily. SerB family.</text>
</comment>
<dbReference type="InterPro" id="IPR002912">
    <property type="entry name" value="ACT_dom"/>
</dbReference>
<evidence type="ECO:0000256" key="1">
    <source>
        <dbReference type="ARBA" id="ARBA00001946"/>
    </source>
</evidence>
<dbReference type="InterPro" id="IPR050582">
    <property type="entry name" value="HAD-like_SerB"/>
</dbReference>
<evidence type="ECO:0000256" key="14">
    <source>
        <dbReference type="PIRSR" id="PIRSR604469-1"/>
    </source>
</evidence>
<evidence type="ECO:0000256" key="11">
    <source>
        <dbReference type="ARBA" id="ARBA00031693"/>
    </source>
</evidence>
<evidence type="ECO:0000256" key="7">
    <source>
        <dbReference type="ARBA" id="ARBA00022723"/>
    </source>
</evidence>
<evidence type="ECO:0000313" key="16">
    <source>
        <dbReference type="EMBL" id="MCP8899452.1"/>
    </source>
</evidence>
<dbReference type="CDD" id="cd04871">
    <property type="entry name" value="ACT_PSP_2"/>
    <property type="match status" value="1"/>
</dbReference>
<dbReference type="CDD" id="cd07500">
    <property type="entry name" value="HAD_PSP"/>
    <property type="match status" value="1"/>
</dbReference>
<dbReference type="SFLD" id="SFLDS00003">
    <property type="entry name" value="Haloacid_Dehalogenase"/>
    <property type="match status" value="1"/>
</dbReference>
<evidence type="ECO:0000256" key="4">
    <source>
        <dbReference type="ARBA" id="ARBA00012640"/>
    </source>
</evidence>
<comment type="catalytic activity">
    <reaction evidence="13">
        <text>O-phospho-D-serine + H2O = D-serine + phosphate</text>
        <dbReference type="Rhea" id="RHEA:24873"/>
        <dbReference type="ChEBI" id="CHEBI:15377"/>
        <dbReference type="ChEBI" id="CHEBI:35247"/>
        <dbReference type="ChEBI" id="CHEBI:43474"/>
        <dbReference type="ChEBI" id="CHEBI:58680"/>
        <dbReference type="EC" id="3.1.3.3"/>
    </reaction>
</comment>
<dbReference type="PANTHER" id="PTHR43344:SF2">
    <property type="entry name" value="PHOSPHOSERINE PHOSPHATASE"/>
    <property type="match status" value="1"/>
</dbReference>
<keyword evidence="8 16" id="KW-0378">Hydrolase</keyword>
<dbReference type="GO" id="GO:0006564">
    <property type="term" value="P:L-serine biosynthetic process"/>
    <property type="evidence" value="ECO:0007669"/>
    <property type="project" value="UniProtKB-KW"/>
</dbReference>
<dbReference type="GO" id="GO:0036424">
    <property type="term" value="F:L-phosphoserine phosphatase activity"/>
    <property type="evidence" value="ECO:0007669"/>
    <property type="project" value="InterPro"/>
</dbReference>
<keyword evidence="6" id="KW-0028">Amino-acid biosynthesis</keyword>
<evidence type="ECO:0000256" key="13">
    <source>
        <dbReference type="ARBA" id="ARBA00048523"/>
    </source>
</evidence>
<dbReference type="SFLD" id="SFLDG01136">
    <property type="entry name" value="C1.6:_Phosphoserine_Phosphatas"/>
    <property type="match status" value="1"/>
</dbReference>
<dbReference type="Gene3D" id="3.40.50.1000">
    <property type="entry name" value="HAD superfamily/HAD-like"/>
    <property type="match status" value="1"/>
</dbReference>
<dbReference type="NCBIfam" id="TIGR00338">
    <property type="entry name" value="serB"/>
    <property type="match status" value="1"/>
</dbReference>